<comment type="caution">
    <text evidence="1">The sequence shown here is derived from an EMBL/GenBank/DDBJ whole genome shotgun (WGS) entry which is preliminary data.</text>
</comment>
<dbReference type="Proteomes" id="UP000807353">
    <property type="component" value="Unassembled WGS sequence"/>
</dbReference>
<sequence length="306" mass="33248">MGKSPTGNGGSSSGVSLLQQVYLTETDTDISAPHEGPQTIQPWDAVKFTRLLLSDLNALEDFRSMLRNCKGAFSPGALSEPQASTFRAPWFLTDGAKKLSLGFFSTSSFYMRRVLHVLLRVKWTAKEGRECHTTHASTAPFFPNRVVPTLTRTACHLTIPSHPISGDDINIYFVICSTVLALALILPINLAGPEAGVGYVCPGLPKGTKGSEERGGGGHTRGLQSSVFEILQSVHMEAMGHSSVPMSVRRICYAWKCGVVARLSFRVWGLEGRKMGWINDKELKDATRSFGPAGLGSEFNKRFGGE</sequence>
<organism evidence="1 2">
    <name type="scientific">Collybia nuda</name>
    <dbReference type="NCBI Taxonomy" id="64659"/>
    <lineage>
        <taxon>Eukaryota</taxon>
        <taxon>Fungi</taxon>
        <taxon>Dikarya</taxon>
        <taxon>Basidiomycota</taxon>
        <taxon>Agaricomycotina</taxon>
        <taxon>Agaricomycetes</taxon>
        <taxon>Agaricomycetidae</taxon>
        <taxon>Agaricales</taxon>
        <taxon>Tricholomatineae</taxon>
        <taxon>Clitocybaceae</taxon>
        <taxon>Collybia</taxon>
    </lineage>
</organism>
<dbReference type="AlphaFoldDB" id="A0A9P5Y5L9"/>
<protein>
    <submittedName>
        <fullName evidence="1">Uncharacterized protein</fullName>
    </submittedName>
</protein>
<accession>A0A9P5Y5L9</accession>
<name>A0A9P5Y5L9_9AGAR</name>
<reference evidence="1" key="1">
    <citation type="submission" date="2020-11" db="EMBL/GenBank/DDBJ databases">
        <authorList>
            <consortium name="DOE Joint Genome Institute"/>
            <person name="Ahrendt S."/>
            <person name="Riley R."/>
            <person name="Andreopoulos W."/>
            <person name="Labutti K."/>
            <person name="Pangilinan J."/>
            <person name="Ruiz-Duenas F.J."/>
            <person name="Barrasa J.M."/>
            <person name="Sanchez-Garcia M."/>
            <person name="Camarero S."/>
            <person name="Miyauchi S."/>
            <person name="Serrano A."/>
            <person name="Linde D."/>
            <person name="Babiker R."/>
            <person name="Drula E."/>
            <person name="Ayuso-Fernandez I."/>
            <person name="Pacheco R."/>
            <person name="Padilla G."/>
            <person name="Ferreira P."/>
            <person name="Barriuso J."/>
            <person name="Kellner H."/>
            <person name="Castanera R."/>
            <person name="Alfaro M."/>
            <person name="Ramirez L."/>
            <person name="Pisabarro A.G."/>
            <person name="Kuo A."/>
            <person name="Tritt A."/>
            <person name="Lipzen A."/>
            <person name="He G."/>
            <person name="Yan M."/>
            <person name="Ng V."/>
            <person name="Cullen D."/>
            <person name="Martin F."/>
            <person name="Rosso M.-N."/>
            <person name="Henrissat B."/>
            <person name="Hibbett D."/>
            <person name="Martinez A.T."/>
            <person name="Grigoriev I.V."/>
        </authorList>
    </citation>
    <scope>NUCLEOTIDE SEQUENCE</scope>
    <source>
        <strain evidence="1">CBS 247.69</strain>
    </source>
</reference>
<keyword evidence="2" id="KW-1185">Reference proteome</keyword>
<evidence type="ECO:0000313" key="1">
    <source>
        <dbReference type="EMBL" id="KAF9462056.1"/>
    </source>
</evidence>
<gene>
    <name evidence="1" type="ORF">BDZ94DRAFT_1298851</name>
</gene>
<dbReference type="EMBL" id="MU150276">
    <property type="protein sequence ID" value="KAF9462056.1"/>
    <property type="molecule type" value="Genomic_DNA"/>
</dbReference>
<proteinExistence type="predicted"/>
<evidence type="ECO:0000313" key="2">
    <source>
        <dbReference type="Proteomes" id="UP000807353"/>
    </source>
</evidence>